<evidence type="ECO:0000313" key="3">
    <source>
        <dbReference type="Proteomes" id="UP000324832"/>
    </source>
</evidence>
<gene>
    <name evidence="2" type="ORF">LSINAPIS_LOCUS3226</name>
</gene>
<dbReference type="EMBL" id="FZQP02000759">
    <property type="protein sequence ID" value="VVC90284.1"/>
    <property type="molecule type" value="Genomic_DNA"/>
</dbReference>
<dbReference type="AlphaFoldDB" id="A0A5E4PZ99"/>
<name>A0A5E4PZ99_9NEOP</name>
<accession>A0A5E4PZ99</accession>
<proteinExistence type="predicted"/>
<feature type="region of interest" description="Disordered" evidence="1">
    <location>
        <begin position="1"/>
        <end position="27"/>
    </location>
</feature>
<keyword evidence="3" id="KW-1185">Reference proteome</keyword>
<organism evidence="2 3">
    <name type="scientific">Leptidea sinapis</name>
    <dbReference type="NCBI Taxonomy" id="189913"/>
    <lineage>
        <taxon>Eukaryota</taxon>
        <taxon>Metazoa</taxon>
        <taxon>Ecdysozoa</taxon>
        <taxon>Arthropoda</taxon>
        <taxon>Hexapoda</taxon>
        <taxon>Insecta</taxon>
        <taxon>Pterygota</taxon>
        <taxon>Neoptera</taxon>
        <taxon>Endopterygota</taxon>
        <taxon>Lepidoptera</taxon>
        <taxon>Glossata</taxon>
        <taxon>Ditrysia</taxon>
        <taxon>Papilionoidea</taxon>
        <taxon>Pieridae</taxon>
        <taxon>Dismorphiinae</taxon>
        <taxon>Leptidea</taxon>
    </lineage>
</organism>
<reference evidence="2 3" key="1">
    <citation type="submission" date="2017-07" db="EMBL/GenBank/DDBJ databases">
        <authorList>
            <person name="Talla V."/>
            <person name="Backstrom N."/>
        </authorList>
    </citation>
    <scope>NUCLEOTIDE SEQUENCE [LARGE SCALE GENOMIC DNA]</scope>
</reference>
<evidence type="ECO:0000256" key="1">
    <source>
        <dbReference type="SAM" id="MobiDB-lite"/>
    </source>
</evidence>
<dbReference type="Proteomes" id="UP000324832">
    <property type="component" value="Unassembled WGS sequence"/>
</dbReference>
<sequence length="211" mass="23804">MTSETPKDGAESTSKKKDINITEDGIENKAEMRQDSLHKTHTLMHLVYELPDEFEPKNSNMLKENPPITIVEIKEQNGCETELDSAFNRNYFKESSPDVGNKVVYDVLANNEAISDEFKEVIEISTPDCSDDDVEELRKLLESKPKLLEKYLREYATADEVNRIQNLASGGALSPQPRHQARSTSVTSELIQSWLSSSPVKVGDNLIIEFE</sequence>
<protein>
    <submittedName>
        <fullName evidence="2">Uncharacterized protein</fullName>
    </submittedName>
</protein>
<evidence type="ECO:0000313" key="2">
    <source>
        <dbReference type="EMBL" id="VVC90284.1"/>
    </source>
</evidence>